<proteinExistence type="predicted"/>
<dbReference type="AlphaFoldDB" id="A0A644YYZ8"/>
<gene>
    <name evidence="3" type="ORF">SDC9_79628</name>
</gene>
<accession>A0A644YYZ8</accession>
<dbReference type="EMBL" id="VSSQ01006544">
    <property type="protein sequence ID" value="MPM33061.1"/>
    <property type="molecule type" value="Genomic_DNA"/>
</dbReference>
<evidence type="ECO:0000313" key="3">
    <source>
        <dbReference type="EMBL" id="MPM33061.1"/>
    </source>
</evidence>
<keyword evidence="1" id="KW-1133">Transmembrane helix</keyword>
<keyword evidence="1" id="KW-0812">Transmembrane</keyword>
<dbReference type="SUPFAM" id="SSF53448">
    <property type="entry name" value="Nucleotide-diphospho-sugar transferases"/>
    <property type="match status" value="1"/>
</dbReference>
<feature type="domain" description="Glycosyltransferase 2-like" evidence="2">
    <location>
        <begin position="30"/>
        <end position="111"/>
    </location>
</feature>
<dbReference type="Gene3D" id="3.90.550.10">
    <property type="entry name" value="Spore Coat Polysaccharide Biosynthesis Protein SpsA, Chain A"/>
    <property type="match status" value="1"/>
</dbReference>
<reference evidence="3" key="1">
    <citation type="submission" date="2019-08" db="EMBL/GenBank/DDBJ databases">
        <authorList>
            <person name="Kucharzyk K."/>
            <person name="Murdoch R.W."/>
            <person name="Higgins S."/>
            <person name="Loffler F."/>
        </authorList>
    </citation>
    <scope>NUCLEOTIDE SEQUENCE</scope>
</reference>
<protein>
    <recommendedName>
        <fullName evidence="2">Glycosyltransferase 2-like domain-containing protein</fullName>
    </recommendedName>
</protein>
<evidence type="ECO:0000259" key="2">
    <source>
        <dbReference type="Pfam" id="PF00535"/>
    </source>
</evidence>
<sequence length="261" mass="30661">MSSKNLSVLILTHRADPLFTQVLQSAHFAEFLLIADYQSGNDWKKLRQELGRNTRNLRVFPQAKKQIQDFAAARNELIQKAESDWIFFLDSDEVLPPEAEEILNLCKEKNNYCLYKVSRHDVFHGKTLHFGESWHDQPIRFARKDSLRFTGAVHEIAKVQKNQKIGHLDFSLQHFSHKNLTEFFAAIDQYCQIESQTRYQKAPTKQQILKELFLLPPLKFILNYFFRLGFCDGFAGFAYAIMMSLHSLLLRIYLYEKYFIA</sequence>
<keyword evidence="1" id="KW-0472">Membrane</keyword>
<dbReference type="InterPro" id="IPR029044">
    <property type="entry name" value="Nucleotide-diphossugar_trans"/>
</dbReference>
<feature type="transmembrane region" description="Helical" evidence="1">
    <location>
        <begin position="233"/>
        <end position="254"/>
    </location>
</feature>
<comment type="caution">
    <text evidence="3">The sequence shown here is derived from an EMBL/GenBank/DDBJ whole genome shotgun (WGS) entry which is preliminary data.</text>
</comment>
<evidence type="ECO:0000256" key="1">
    <source>
        <dbReference type="SAM" id="Phobius"/>
    </source>
</evidence>
<dbReference type="Pfam" id="PF00535">
    <property type="entry name" value="Glycos_transf_2"/>
    <property type="match status" value="1"/>
</dbReference>
<name>A0A644YYZ8_9ZZZZ</name>
<dbReference type="InterPro" id="IPR001173">
    <property type="entry name" value="Glyco_trans_2-like"/>
</dbReference>
<organism evidence="3">
    <name type="scientific">bioreactor metagenome</name>
    <dbReference type="NCBI Taxonomy" id="1076179"/>
    <lineage>
        <taxon>unclassified sequences</taxon>
        <taxon>metagenomes</taxon>
        <taxon>ecological metagenomes</taxon>
    </lineage>
</organism>